<name>A0ABZ2F7X8_METCP</name>
<sequence>MNSEADPIVGNWYRHLDKGQSFTVVAIDDDARTVEIQHFDGDLEEIDLDTWYLLPIELIEEPENWSGPLDVAELDDLGGTEITDTCPEDWSEPLEEIVKQEDRPVEEVPEEESIFEEEGSEMIPLELEPELALGGAEEAQALEETKEESGGEGSGTTAYSEDE</sequence>
<dbReference type="RefSeq" id="WP_198323014.1">
    <property type="nucleotide sequence ID" value="NZ_CP104311.1"/>
</dbReference>
<keyword evidence="3" id="KW-1185">Reference proteome</keyword>
<feature type="compositionally biased region" description="Basic and acidic residues" evidence="1">
    <location>
        <begin position="97"/>
        <end position="106"/>
    </location>
</feature>
<feature type="region of interest" description="Disordered" evidence="1">
    <location>
        <begin position="97"/>
        <end position="163"/>
    </location>
</feature>
<dbReference type="Proteomes" id="UP001359308">
    <property type="component" value="Chromosome"/>
</dbReference>
<proteinExistence type="predicted"/>
<feature type="compositionally biased region" description="Acidic residues" evidence="1">
    <location>
        <begin position="107"/>
        <end position="120"/>
    </location>
</feature>
<dbReference type="InterPro" id="IPR046651">
    <property type="entry name" value="DUF6763"/>
</dbReference>
<feature type="compositionally biased region" description="Low complexity" evidence="1">
    <location>
        <begin position="124"/>
        <end position="139"/>
    </location>
</feature>
<evidence type="ECO:0000256" key="1">
    <source>
        <dbReference type="SAM" id="MobiDB-lite"/>
    </source>
</evidence>
<dbReference type="EMBL" id="CP104311">
    <property type="protein sequence ID" value="WWF02618.1"/>
    <property type="molecule type" value="Genomic_DNA"/>
</dbReference>
<reference evidence="2 3" key="1">
    <citation type="submission" date="2022-09" db="EMBL/GenBank/DDBJ databases">
        <authorList>
            <person name="Giprobiosintez L."/>
        </authorList>
    </citation>
    <scope>NUCLEOTIDE SEQUENCE [LARGE SCALE GENOMIC DNA]</scope>
    <source>
        <strain evidence="3">VKPM-B-12549 (GBS-15)</strain>
    </source>
</reference>
<accession>A0ABZ2F7X8</accession>
<dbReference type="Pfam" id="PF20549">
    <property type="entry name" value="DUF6763"/>
    <property type="match status" value="1"/>
</dbReference>
<protein>
    <submittedName>
        <fullName evidence="2">Uncharacterized protein</fullName>
    </submittedName>
</protein>
<evidence type="ECO:0000313" key="3">
    <source>
        <dbReference type="Proteomes" id="UP001359308"/>
    </source>
</evidence>
<organism evidence="2 3">
    <name type="scientific">Methylococcus capsulatus</name>
    <dbReference type="NCBI Taxonomy" id="414"/>
    <lineage>
        <taxon>Bacteria</taxon>
        <taxon>Pseudomonadati</taxon>
        <taxon>Pseudomonadota</taxon>
        <taxon>Gammaproteobacteria</taxon>
        <taxon>Methylococcales</taxon>
        <taxon>Methylococcaceae</taxon>
        <taxon>Methylococcus</taxon>
    </lineage>
</organism>
<gene>
    <name evidence="2" type="ORF">N4J17_03110</name>
</gene>
<evidence type="ECO:0000313" key="2">
    <source>
        <dbReference type="EMBL" id="WWF02618.1"/>
    </source>
</evidence>